<name>A0A6J5MUS8_9CAUD</name>
<reference evidence="1" key="1">
    <citation type="submission" date="2020-04" db="EMBL/GenBank/DDBJ databases">
        <authorList>
            <person name="Chiriac C."/>
            <person name="Salcher M."/>
            <person name="Ghai R."/>
            <person name="Kavagutti S V."/>
        </authorList>
    </citation>
    <scope>NUCLEOTIDE SEQUENCE</scope>
</reference>
<evidence type="ECO:0000313" key="1">
    <source>
        <dbReference type="EMBL" id="CAB4149587.1"/>
    </source>
</evidence>
<protein>
    <submittedName>
        <fullName evidence="1">Uncharacterized protein</fullName>
    </submittedName>
</protein>
<gene>
    <name evidence="1" type="ORF">UFOVP550_10</name>
</gene>
<proteinExistence type="predicted"/>
<sequence>MAAGLGFKTFATGDILTAADANGYLMSQTVMVFADAAARSAAITSPQEGMLTYLKDTNATEYYSGSAWVAVGGGSAGALIKITSGTFSGSANFSVDSVFSSTYANYKVIVVGTSGGGTAASIKVRFRTGGTTNTTSNYSGGRNSTIYSSGGSEIDTSNNDSSMTLGRTDSNGGWWLSFDCLNPFLSESTSAIGGHTDVSRGGASSGRFNGTTSFDGINILGGANLAGSYYIYGYGN</sequence>
<accession>A0A6J5MUS8</accession>
<dbReference type="EMBL" id="LR796522">
    <property type="protein sequence ID" value="CAB4149587.1"/>
    <property type="molecule type" value="Genomic_DNA"/>
</dbReference>
<organism evidence="1">
    <name type="scientific">uncultured Caudovirales phage</name>
    <dbReference type="NCBI Taxonomy" id="2100421"/>
    <lineage>
        <taxon>Viruses</taxon>
        <taxon>Duplodnaviria</taxon>
        <taxon>Heunggongvirae</taxon>
        <taxon>Uroviricota</taxon>
        <taxon>Caudoviricetes</taxon>
        <taxon>Peduoviridae</taxon>
        <taxon>Maltschvirus</taxon>
        <taxon>Maltschvirus maltsch</taxon>
    </lineage>
</organism>